<dbReference type="Proteomes" id="UP000190423">
    <property type="component" value="Unassembled WGS sequence"/>
</dbReference>
<accession>A0A1T4KCS5</accession>
<reference evidence="1 2" key="1">
    <citation type="submission" date="2017-02" db="EMBL/GenBank/DDBJ databases">
        <authorList>
            <person name="Peterson S.W."/>
        </authorList>
    </citation>
    <scope>NUCLEOTIDE SEQUENCE [LARGE SCALE GENOMIC DNA]</scope>
    <source>
        <strain evidence="1 2">ATCC BAA-908</strain>
    </source>
</reference>
<evidence type="ECO:0000313" key="2">
    <source>
        <dbReference type="Proteomes" id="UP000190423"/>
    </source>
</evidence>
<gene>
    <name evidence="1" type="ORF">SAMN02745149_01129</name>
</gene>
<dbReference type="EMBL" id="FUWG01000007">
    <property type="protein sequence ID" value="SJZ40222.1"/>
    <property type="molecule type" value="Genomic_DNA"/>
</dbReference>
<dbReference type="AlphaFoldDB" id="A0A1T4KCS5"/>
<dbReference type="GeneID" id="78316427"/>
<organism evidence="1 2">
    <name type="scientific">Treponema porcinum</name>
    <dbReference type="NCBI Taxonomy" id="261392"/>
    <lineage>
        <taxon>Bacteria</taxon>
        <taxon>Pseudomonadati</taxon>
        <taxon>Spirochaetota</taxon>
        <taxon>Spirochaetia</taxon>
        <taxon>Spirochaetales</taxon>
        <taxon>Treponemataceae</taxon>
        <taxon>Treponema</taxon>
    </lineage>
</organism>
<dbReference type="RefSeq" id="WP_078933040.1">
    <property type="nucleotide sequence ID" value="NZ_FUWG01000007.1"/>
</dbReference>
<keyword evidence="2" id="KW-1185">Reference proteome</keyword>
<name>A0A1T4KCS5_TREPO</name>
<sequence length="266" mass="29785">MRKKRYIYIFLLSVCLFVFNSCGLDVVYYLQAPQTAHNIPTASTEYDNRYFEFTTNNSQGNIADDFDFLGTAVYYKIYNNSSTMANNISTLSSLSSSANESAAATKLIDGFKYKPLGTSNGTKDPLIGAESYNQRVYIRLSNYQENVSGEYKAVIKVRRNSDGAEWEEIGIPLRTGNRYTFDFGRDEDKVLDSLAANKVKNAVPAEDDSSSIGDVTYSSTFSDSDKKLWYVDMYAVAVGQDNSFTPYYSNILHLGSVTIDPNEENN</sequence>
<evidence type="ECO:0000313" key="1">
    <source>
        <dbReference type="EMBL" id="SJZ40222.1"/>
    </source>
</evidence>
<proteinExistence type="predicted"/>
<protein>
    <submittedName>
        <fullName evidence="1">Uncharacterized protein</fullName>
    </submittedName>
</protein>
<dbReference type="OrthoDB" id="361618at2"/>
<dbReference type="STRING" id="261392.SAMN02745149_01129"/>